<evidence type="ECO:0000313" key="8">
    <source>
        <dbReference type="EMBL" id="NEZ46091.1"/>
    </source>
</evidence>
<comment type="caution">
    <text evidence="8">The sequence shown here is derived from an EMBL/GenBank/DDBJ whole genome shotgun (WGS) entry which is preliminary data.</text>
</comment>
<keyword evidence="3 5" id="KW-0819">tRNA processing</keyword>
<dbReference type="GO" id="GO:0003723">
    <property type="term" value="F:RNA binding"/>
    <property type="evidence" value="ECO:0007669"/>
    <property type="project" value="InterPro"/>
</dbReference>
<evidence type="ECO:0000256" key="4">
    <source>
        <dbReference type="ARBA" id="ARBA00023235"/>
    </source>
</evidence>
<proteinExistence type="inferred from homology"/>
<evidence type="ECO:0000259" key="6">
    <source>
        <dbReference type="Pfam" id="PF01509"/>
    </source>
</evidence>
<feature type="domain" description="Pseudouridine synthase II N-terminal" evidence="6">
    <location>
        <begin position="23"/>
        <end position="170"/>
    </location>
</feature>
<dbReference type="Proteomes" id="UP000473885">
    <property type="component" value="Unassembled WGS sequence"/>
</dbReference>
<dbReference type="Pfam" id="PF16198">
    <property type="entry name" value="TruB_C_2"/>
    <property type="match status" value="1"/>
</dbReference>
<dbReference type="PANTHER" id="PTHR13767">
    <property type="entry name" value="TRNA-PSEUDOURIDINE SYNTHASE"/>
    <property type="match status" value="1"/>
</dbReference>
<sequence>MDGIVNVFKPSGMTSFDVVRDIRKITKVKKVGHTGTLDPLASGVLPICIGKATKISDYIMEGTKSYRVELKLGITTDTYDREGKITSCNDVKVTEEQLISVLNNYIGDIEQVPPMYSAIKVKGKKLYELARKGIEVERKSRKITIYNISVISIDMPYAIFDVKCSKGTYIRSLCYDIGKDLGCGGVMWNLQRIETSHFNIKQSISIDDLSEDNIGDYLIPIDKALDQYEAIYVDNRLSKPLLNGVTLKDRKLLQKLQEDKIYRTYIDNGNFVGLGSMNKYGFKIVKLLS</sequence>
<accession>A0A6M0R794</accession>
<feature type="active site" description="Nucleophile" evidence="5">
    <location>
        <position position="38"/>
    </location>
</feature>
<keyword evidence="9" id="KW-1185">Reference proteome</keyword>
<name>A0A6M0R794_9CLOT</name>
<comment type="function">
    <text evidence="5">Responsible for synthesis of pseudouridine from uracil-55 in the psi GC loop of transfer RNAs.</text>
</comment>
<evidence type="ECO:0000313" key="9">
    <source>
        <dbReference type="Proteomes" id="UP000473885"/>
    </source>
</evidence>
<evidence type="ECO:0000256" key="1">
    <source>
        <dbReference type="ARBA" id="ARBA00000385"/>
    </source>
</evidence>
<dbReference type="NCBIfam" id="TIGR00431">
    <property type="entry name" value="TruB"/>
    <property type="match status" value="1"/>
</dbReference>
<dbReference type="GO" id="GO:0031119">
    <property type="term" value="P:tRNA pseudouridine synthesis"/>
    <property type="evidence" value="ECO:0007669"/>
    <property type="project" value="UniProtKB-UniRule"/>
</dbReference>
<feature type="domain" description="tRNA pseudouridylate synthase B C-terminal" evidence="7">
    <location>
        <begin position="171"/>
        <end position="224"/>
    </location>
</feature>
<dbReference type="InterPro" id="IPR014780">
    <property type="entry name" value="tRNA_psdUridine_synth_TruB"/>
</dbReference>
<evidence type="ECO:0000256" key="3">
    <source>
        <dbReference type="ARBA" id="ARBA00022694"/>
    </source>
</evidence>
<dbReference type="CDD" id="cd02573">
    <property type="entry name" value="PseudoU_synth_EcTruB"/>
    <property type="match status" value="1"/>
</dbReference>
<dbReference type="InterPro" id="IPR020103">
    <property type="entry name" value="PsdUridine_synth_cat_dom_sf"/>
</dbReference>
<organism evidence="8 9">
    <name type="scientific">Clostridium niameyense</name>
    <dbReference type="NCBI Taxonomy" id="1622073"/>
    <lineage>
        <taxon>Bacteria</taxon>
        <taxon>Bacillati</taxon>
        <taxon>Bacillota</taxon>
        <taxon>Clostridia</taxon>
        <taxon>Eubacteriales</taxon>
        <taxon>Clostridiaceae</taxon>
        <taxon>Clostridium</taxon>
    </lineage>
</organism>
<dbReference type="GO" id="GO:0160148">
    <property type="term" value="F:tRNA pseudouridine(55) synthase activity"/>
    <property type="evidence" value="ECO:0007669"/>
    <property type="project" value="UniProtKB-EC"/>
</dbReference>
<dbReference type="RefSeq" id="WP_163248359.1">
    <property type="nucleotide sequence ID" value="NZ_SXDP01000001.1"/>
</dbReference>
<dbReference type="InterPro" id="IPR002501">
    <property type="entry name" value="PsdUridine_synth_N"/>
</dbReference>
<dbReference type="EC" id="5.4.99.25" evidence="5"/>
<protein>
    <recommendedName>
        <fullName evidence="5">tRNA pseudouridine synthase B</fullName>
        <ecNumber evidence="5">5.4.99.25</ecNumber>
    </recommendedName>
    <alternativeName>
        <fullName evidence="5">tRNA pseudouridine(55) synthase</fullName>
        <shortName evidence="5">Psi55 synthase</shortName>
    </alternativeName>
    <alternativeName>
        <fullName evidence="5">tRNA pseudouridylate synthase</fullName>
    </alternativeName>
    <alternativeName>
        <fullName evidence="5">tRNA-uridine isomerase</fullName>
    </alternativeName>
</protein>
<comment type="similarity">
    <text evidence="2 5">Belongs to the pseudouridine synthase TruB family. Type 1 subfamily.</text>
</comment>
<reference evidence="8 9" key="1">
    <citation type="submission" date="2019-04" db="EMBL/GenBank/DDBJ databases">
        <title>Genome sequencing of Clostridium botulinum Groups I-IV and Clostridium butyricum.</title>
        <authorList>
            <person name="Brunt J."/>
            <person name="Van Vliet A.H.M."/>
            <person name="Stringer S.C."/>
            <person name="Carter A.T."/>
            <person name="Peck M.W."/>
        </authorList>
    </citation>
    <scope>NUCLEOTIDE SEQUENCE [LARGE SCALE GENOMIC DNA]</scope>
    <source>
        <strain evidence="8 9">IFR 18/094</strain>
    </source>
</reference>
<gene>
    <name evidence="5 8" type="primary">truB</name>
    <name evidence="8" type="ORF">FDF74_02550</name>
</gene>
<evidence type="ECO:0000256" key="2">
    <source>
        <dbReference type="ARBA" id="ARBA00005642"/>
    </source>
</evidence>
<dbReference type="HAMAP" id="MF_01080">
    <property type="entry name" value="TruB_bact"/>
    <property type="match status" value="1"/>
</dbReference>
<evidence type="ECO:0000259" key="7">
    <source>
        <dbReference type="Pfam" id="PF16198"/>
    </source>
</evidence>
<evidence type="ECO:0000256" key="5">
    <source>
        <dbReference type="HAMAP-Rule" id="MF_01080"/>
    </source>
</evidence>
<dbReference type="InterPro" id="IPR032819">
    <property type="entry name" value="TruB_C"/>
</dbReference>
<dbReference type="Gene3D" id="3.30.2350.10">
    <property type="entry name" value="Pseudouridine synthase"/>
    <property type="match status" value="1"/>
</dbReference>
<keyword evidence="4 5" id="KW-0413">Isomerase</keyword>
<dbReference type="SUPFAM" id="SSF55120">
    <property type="entry name" value="Pseudouridine synthase"/>
    <property type="match status" value="1"/>
</dbReference>
<dbReference type="EMBL" id="SXDP01000001">
    <property type="protein sequence ID" value="NEZ46091.1"/>
    <property type="molecule type" value="Genomic_DNA"/>
</dbReference>
<dbReference type="GO" id="GO:1990481">
    <property type="term" value="P:mRNA pseudouridine synthesis"/>
    <property type="evidence" value="ECO:0007669"/>
    <property type="project" value="TreeGrafter"/>
</dbReference>
<dbReference type="Pfam" id="PF01509">
    <property type="entry name" value="TruB_N"/>
    <property type="match status" value="1"/>
</dbReference>
<dbReference type="AlphaFoldDB" id="A0A6M0R794"/>
<dbReference type="PANTHER" id="PTHR13767:SF2">
    <property type="entry name" value="PSEUDOURIDYLATE SYNTHASE TRUB1"/>
    <property type="match status" value="1"/>
</dbReference>
<comment type="catalytic activity">
    <reaction evidence="1 5">
        <text>uridine(55) in tRNA = pseudouridine(55) in tRNA</text>
        <dbReference type="Rhea" id="RHEA:42532"/>
        <dbReference type="Rhea" id="RHEA-COMP:10101"/>
        <dbReference type="Rhea" id="RHEA-COMP:10102"/>
        <dbReference type="ChEBI" id="CHEBI:65314"/>
        <dbReference type="ChEBI" id="CHEBI:65315"/>
        <dbReference type="EC" id="5.4.99.25"/>
    </reaction>
</comment>
<dbReference type="FunFam" id="3.30.2350.10:FF:000011">
    <property type="entry name" value="tRNA pseudouridine synthase B"/>
    <property type="match status" value="1"/>
</dbReference>